<evidence type="ECO:0000313" key="4">
    <source>
        <dbReference type="EMBL" id="KFL35888.1"/>
    </source>
</evidence>
<feature type="transmembrane region" description="Helical" evidence="3">
    <location>
        <begin position="87"/>
        <end position="110"/>
    </location>
</feature>
<feature type="transmembrane region" description="Helical" evidence="3">
    <location>
        <begin position="228"/>
        <end position="247"/>
    </location>
</feature>
<feature type="transmembrane region" description="Helical" evidence="3">
    <location>
        <begin position="180"/>
        <end position="208"/>
    </location>
</feature>
<comment type="caution">
    <text evidence="4">The sequence shown here is derived from an EMBL/GenBank/DDBJ whole genome shotgun (WGS) entry which is preliminary data.</text>
</comment>
<dbReference type="PANTHER" id="PTHR44227">
    <property type="match status" value="1"/>
</dbReference>
<keyword evidence="2" id="KW-0802">TPR repeat</keyword>
<reference evidence="5" key="1">
    <citation type="submission" date="2013-08" db="EMBL/GenBank/DDBJ databases">
        <title>Genome sequencing of Arenimonas donghaensis.</title>
        <authorList>
            <person name="Chen F."/>
            <person name="Wang G."/>
        </authorList>
    </citation>
    <scope>NUCLEOTIDE SEQUENCE [LARGE SCALE GENOMIC DNA]</scope>
    <source>
        <strain evidence="5">HO3-R19</strain>
    </source>
</reference>
<evidence type="ECO:0000256" key="1">
    <source>
        <dbReference type="ARBA" id="ARBA00022737"/>
    </source>
</evidence>
<dbReference type="PANTHER" id="PTHR44227:SF3">
    <property type="entry name" value="PROTEIN O-MANNOSYL-TRANSFERASE TMTC4"/>
    <property type="match status" value="1"/>
</dbReference>
<keyword evidence="5" id="KW-1185">Reference proteome</keyword>
<proteinExistence type="predicted"/>
<evidence type="ECO:0008006" key="6">
    <source>
        <dbReference type="Google" id="ProtNLM"/>
    </source>
</evidence>
<accession>A0A087MG85</accession>
<dbReference type="AlphaFoldDB" id="A0A087MG85"/>
<keyword evidence="1" id="KW-0677">Repeat</keyword>
<dbReference type="Proteomes" id="UP000029085">
    <property type="component" value="Unassembled WGS sequence"/>
</dbReference>
<organism evidence="4 5">
    <name type="scientific">Arenimonas donghaensis DSM 18148 = HO3-R19</name>
    <dbReference type="NCBI Taxonomy" id="1121014"/>
    <lineage>
        <taxon>Bacteria</taxon>
        <taxon>Pseudomonadati</taxon>
        <taxon>Pseudomonadota</taxon>
        <taxon>Gammaproteobacteria</taxon>
        <taxon>Lysobacterales</taxon>
        <taxon>Lysobacteraceae</taxon>
        <taxon>Arenimonas</taxon>
    </lineage>
</organism>
<keyword evidence="3" id="KW-1133">Transmembrane helix</keyword>
<keyword evidence="3" id="KW-0812">Transmembrane</keyword>
<feature type="transmembrane region" description="Helical" evidence="3">
    <location>
        <begin position="152"/>
        <end position="168"/>
    </location>
</feature>
<evidence type="ECO:0000256" key="3">
    <source>
        <dbReference type="SAM" id="Phobius"/>
    </source>
</evidence>
<dbReference type="InterPro" id="IPR052346">
    <property type="entry name" value="O-mannosyl-transferase_TMTC"/>
</dbReference>
<gene>
    <name evidence="4" type="ORF">N788_06340</name>
</gene>
<evidence type="ECO:0000256" key="2">
    <source>
        <dbReference type="ARBA" id="ARBA00022803"/>
    </source>
</evidence>
<dbReference type="EMBL" id="AVCJ01000043">
    <property type="protein sequence ID" value="KFL35888.1"/>
    <property type="molecule type" value="Genomic_DNA"/>
</dbReference>
<reference evidence="4 5" key="2">
    <citation type="journal article" date="2015" name="Stand. Genomic Sci.">
        <title>High quality draft genomic sequence of Arenimonas donghaensis DSM 18148(T).</title>
        <authorList>
            <person name="Chen F."/>
            <person name="Wang H."/>
            <person name="Cao Y."/>
            <person name="Li X."/>
            <person name="Wang G."/>
        </authorList>
    </citation>
    <scope>NUCLEOTIDE SEQUENCE [LARGE SCALE GENOMIC DNA]</scope>
    <source>
        <strain evidence="4 5">HO3-R19</strain>
    </source>
</reference>
<protein>
    <recommendedName>
        <fullName evidence="6">Glycosyltransferase RgtA/B/C/D-like domain-containing protein</fullName>
    </recommendedName>
</protein>
<keyword evidence="3" id="KW-0472">Membrane</keyword>
<feature type="transmembrane region" description="Helical" evidence="3">
    <location>
        <begin position="331"/>
        <end position="352"/>
    </location>
</feature>
<evidence type="ECO:0000313" key="5">
    <source>
        <dbReference type="Proteomes" id="UP000029085"/>
    </source>
</evidence>
<name>A0A087MG85_9GAMM</name>
<sequence>MLTLLALAALGGAAFWPGLSGGYLFDDLPNLAQSRTWKVDSLAPAALWAAMTSDISGAVGRPLAMLSFAINHALTGEHIYSLKLTNLLMHLVNASLVFVLCRQLLVLAPGECQAKDRAPPRVTLAAGLVAAAWLVHPLQVSTVLYTVQRMEIGAATGLLVCLATYLAARSRQLAGRPATGYFALAAAGLLGGLGFKESALVAPGLLLLLEAFVLRFRGPGGRLSRPIFGLHAVWLAAALLAYFIVVLPDAVGSSAYEARGYSAGQRLLSQGPILVMYLGQILIPSPDSMLFYYDHLQVPAGLFSPPRTAGALATLVALLGLALAIHRRWPLTALGIFWFFACHALTSNVIPLELAFEHRNYLALLGPLLALVELSRKATARLHGDAAFTAMSLPVLLLAGLCFLQASTWSDPFRLHTALAGRNADSPRANYALGVELHALARGDTRSPQWALARRQFEHAARLPQASALPDQALVVMDSTQGTPVPRAIWEPFASKLLAARPRPDDISALHNVVACRLTGRCHIPDAYLLDLLDRLDAGNPYFTEVGIIRANFLWNGPGARDEAINALRERRSRRKNEYEVDIALAQFLMASNLHANKGEILMLLDAAGAQELPPATREKVRLLAEQLDAATREEGPRQ</sequence>
<feature type="transmembrane region" description="Helical" evidence="3">
    <location>
        <begin position="305"/>
        <end position="324"/>
    </location>
</feature>
<dbReference type="PATRIC" id="fig|1121014.3.peg.2173"/>
<dbReference type="STRING" id="1121014.N788_06340"/>
<feature type="transmembrane region" description="Helical" evidence="3">
    <location>
        <begin position="122"/>
        <end position="140"/>
    </location>
</feature>
<feature type="transmembrane region" description="Helical" evidence="3">
    <location>
        <begin position="267"/>
        <end position="285"/>
    </location>
</feature>